<accession>A0A0A2FJA1</accession>
<dbReference type="Proteomes" id="UP000030146">
    <property type="component" value="Unassembled WGS sequence"/>
</dbReference>
<keyword evidence="2" id="KW-1185">Reference proteome</keyword>
<dbReference type="AlphaFoldDB" id="A0A0A2FJA1"/>
<dbReference type="EMBL" id="JRAK01000052">
    <property type="protein sequence ID" value="KGN91078.1"/>
    <property type="molecule type" value="Genomic_DNA"/>
</dbReference>
<reference evidence="1 2" key="1">
    <citation type="submission" date="2014-08" db="EMBL/GenBank/DDBJ databases">
        <title>Porphyromonas gulae strain:COT-052_OH3439 Genome sequencing.</title>
        <authorList>
            <person name="Wallis C."/>
            <person name="Deusch O."/>
            <person name="O'Flynn C."/>
            <person name="Davis I."/>
            <person name="Jospin G."/>
            <person name="Darling A.E."/>
            <person name="Coil D.A."/>
            <person name="Alexiev A."/>
            <person name="Horsfall A."/>
            <person name="Kirkwood N."/>
            <person name="Harris S."/>
            <person name="Eisen J.A."/>
        </authorList>
    </citation>
    <scope>NUCLEOTIDE SEQUENCE [LARGE SCALE GENOMIC DNA]</scope>
    <source>
        <strain evidence="2">COT-052 OH3439</strain>
    </source>
</reference>
<gene>
    <name evidence="1" type="ORF">HR15_03165</name>
</gene>
<feature type="non-terminal residue" evidence="1">
    <location>
        <position position="140"/>
    </location>
</feature>
<evidence type="ECO:0000313" key="1">
    <source>
        <dbReference type="EMBL" id="KGN91078.1"/>
    </source>
</evidence>
<feature type="non-terminal residue" evidence="1">
    <location>
        <position position="1"/>
    </location>
</feature>
<comment type="caution">
    <text evidence="1">The sequence shown here is derived from an EMBL/GenBank/DDBJ whole genome shotgun (WGS) entry which is preliminary data.</text>
</comment>
<dbReference type="InterPro" id="IPR013207">
    <property type="entry name" value="LGFP"/>
</dbReference>
<name>A0A0A2FJA1_9PORP</name>
<protein>
    <recommendedName>
        <fullName evidence="3">LGFP repeat-containing protein</fullName>
    </recommendedName>
</protein>
<dbReference type="RefSeq" id="WP_039423797.1">
    <property type="nucleotide sequence ID" value="NZ_JRAK01000052.1"/>
</dbReference>
<evidence type="ECO:0000313" key="2">
    <source>
        <dbReference type="Proteomes" id="UP000030146"/>
    </source>
</evidence>
<dbReference type="Pfam" id="PF08310">
    <property type="entry name" value="LGFP"/>
    <property type="match status" value="3"/>
</dbReference>
<proteinExistence type="predicted"/>
<organism evidence="1 2">
    <name type="scientific">Porphyromonas gulae</name>
    <dbReference type="NCBI Taxonomy" id="111105"/>
    <lineage>
        <taxon>Bacteria</taxon>
        <taxon>Pseudomonadati</taxon>
        <taxon>Bacteroidota</taxon>
        <taxon>Bacteroidia</taxon>
        <taxon>Bacteroidales</taxon>
        <taxon>Porphyromonadaceae</taxon>
        <taxon>Porphyromonas</taxon>
    </lineage>
</organism>
<sequence>HFEYGSIYWHPDTGAYEIHGAIRDKYEALGWEKSFLGYPTTDETPTPDGVGCFNHFQGGSIYWHPDTGAHEIHGDIYDKYEELGWERSILGYPTTDERATPDGAGRYNHFEYGSIYWHPDTGAYEIHGAIRDKYEALGWE</sequence>
<evidence type="ECO:0008006" key="3">
    <source>
        <dbReference type="Google" id="ProtNLM"/>
    </source>
</evidence>